<keyword evidence="6" id="KW-0464">Manganese</keyword>
<evidence type="ECO:0000256" key="3">
    <source>
        <dbReference type="ARBA" id="ARBA00022723"/>
    </source>
</evidence>
<feature type="domain" description="Nudix hydrolase" evidence="7">
    <location>
        <begin position="13"/>
        <end position="195"/>
    </location>
</feature>
<reference evidence="8" key="1">
    <citation type="submission" date="2023-07" db="EMBL/GenBank/DDBJ databases">
        <authorList>
            <person name="Kim M.K."/>
        </authorList>
    </citation>
    <scope>NUCLEOTIDE SEQUENCE</scope>
    <source>
        <strain evidence="8">CA1-15</strain>
    </source>
</reference>
<organism evidence="8 9">
    <name type="scientific">Sphingomonas immobilis</name>
    <dbReference type="NCBI Taxonomy" id="3063997"/>
    <lineage>
        <taxon>Bacteria</taxon>
        <taxon>Pseudomonadati</taxon>
        <taxon>Pseudomonadota</taxon>
        <taxon>Alphaproteobacteria</taxon>
        <taxon>Sphingomonadales</taxon>
        <taxon>Sphingomonadaceae</taxon>
        <taxon>Sphingomonas</taxon>
    </lineage>
</organism>
<evidence type="ECO:0000313" key="9">
    <source>
        <dbReference type="Proteomes" id="UP001176468"/>
    </source>
</evidence>
<evidence type="ECO:0000313" key="8">
    <source>
        <dbReference type="EMBL" id="MDO7842211.1"/>
    </source>
</evidence>
<dbReference type="Gene3D" id="3.90.79.10">
    <property type="entry name" value="Nucleoside Triphosphate Pyrophosphohydrolase"/>
    <property type="match status" value="1"/>
</dbReference>
<accession>A0ABT8ZZN0</accession>
<dbReference type="InterPro" id="IPR000086">
    <property type="entry name" value="NUDIX_hydrolase_dom"/>
</dbReference>
<name>A0ABT8ZZN0_9SPHN</name>
<evidence type="ECO:0000259" key="7">
    <source>
        <dbReference type="PROSITE" id="PS51462"/>
    </source>
</evidence>
<evidence type="ECO:0000256" key="6">
    <source>
        <dbReference type="ARBA" id="ARBA00023211"/>
    </source>
</evidence>
<dbReference type="CDD" id="cd18870">
    <property type="entry name" value="NUDIX_AcylCoAdiphos_Nudt19"/>
    <property type="match status" value="1"/>
</dbReference>
<dbReference type="InterPro" id="IPR039121">
    <property type="entry name" value="NUDT19"/>
</dbReference>
<evidence type="ECO:0000256" key="2">
    <source>
        <dbReference type="ARBA" id="ARBA00001946"/>
    </source>
</evidence>
<dbReference type="SUPFAM" id="SSF55811">
    <property type="entry name" value="Nudix"/>
    <property type="match status" value="1"/>
</dbReference>
<proteinExistence type="predicted"/>
<evidence type="ECO:0000256" key="1">
    <source>
        <dbReference type="ARBA" id="ARBA00001936"/>
    </source>
</evidence>
<keyword evidence="5" id="KW-0460">Magnesium</keyword>
<dbReference type="InterPro" id="IPR015797">
    <property type="entry name" value="NUDIX_hydrolase-like_dom_sf"/>
</dbReference>
<comment type="caution">
    <text evidence="8">The sequence shown here is derived from an EMBL/GenBank/DDBJ whole genome shotgun (WGS) entry which is preliminary data.</text>
</comment>
<dbReference type="PROSITE" id="PS51462">
    <property type="entry name" value="NUDIX"/>
    <property type="match status" value="1"/>
</dbReference>
<keyword evidence="3" id="KW-0479">Metal-binding</keyword>
<comment type="cofactor">
    <cofactor evidence="2">
        <name>Mg(2+)</name>
        <dbReference type="ChEBI" id="CHEBI:18420"/>
    </cofactor>
</comment>
<evidence type="ECO:0000256" key="5">
    <source>
        <dbReference type="ARBA" id="ARBA00022842"/>
    </source>
</evidence>
<keyword evidence="4 8" id="KW-0378">Hydrolase</keyword>
<sequence length="256" mass="27193">MSEPAASAPAPAVPRPAATILVLRDDPFEVLMVRRHGNGQFASALVFPGGLVDPADHDPAWLPLLDGADGLEEGERALRIAAFRETFEESALLLARRADGTPVACPAAGDLSFRETVAASGGLLPLGDLAHFGHWITPDMAPKRFDTHFFLAEAPAGQEAICDGGETVALEWVAPRDILARAADGDLSILFPTRMNLKRLAESGSVAEAIAAARVRPRFTVHPKPEKREGGIAVVIPIEAGYGETENFHPHPPRAA</sequence>
<dbReference type="GO" id="GO:0016787">
    <property type="term" value="F:hydrolase activity"/>
    <property type="evidence" value="ECO:0007669"/>
    <property type="project" value="UniProtKB-KW"/>
</dbReference>
<protein>
    <submittedName>
        <fullName evidence="8">NUDIX hydrolase</fullName>
        <ecNumber evidence="8">3.6.-.-</ecNumber>
    </submittedName>
</protein>
<dbReference type="Pfam" id="PF00293">
    <property type="entry name" value="NUDIX"/>
    <property type="match status" value="1"/>
</dbReference>
<dbReference type="RefSeq" id="WP_304560678.1">
    <property type="nucleotide sequence ID" value="NZ_JAUQSZ010000004.1"/>
</dbReference>
<dbReference type="EC" id="3.6.-.-" evidence="8"/>
<evidence type="ECO:0000256" key="4">
    <source>
        <dbReference type="ARBA" id="ARBA00022801"/>
    </source>
</evidence>
<comment type="cofactor">
    <cofactor evidence="1">
        <name>Mn(2+)</name>
        <dbReference type="ChEBI" id="CHEBI:29035"/>
    </cofactor>
</comment>
<dbReference type="PANTHER" id="PTHR12318">
    <property type="entry name" value="TESTOSTERONE-REGULATED PROTEIN RP2"/>
    <property type="match status" value="1"/>
</dbReference>
<keyword evidence="9" id="KW-1185">Reference proteome</keyword>
<dbReference type="Proteomes" id="UP001176468">
    <property type="component" value="Unassembled WGS sequence"/>
</dbReference>
<gene>
    <name evidence="8" type="ORF">Q5H94_07725</name>
</gene>
<dbReference type="PANTHER" id="PTHR12318:SF0">
    <property type="entry name" value="ACYL-COENZYME A DIPHOSPHATASE NUDT19"/>
    <property type="match status" value="1"/>
</dbReference>
<dbReference type="EMBL" id="JAUQSZ010000004">
    <property type="protein sequence ID" value="MDO7842211.1"/>
    <property type="molecule type" value="Genomic_DNA"/>
</dbReference>